<reference evidence="3" key="1">
    <citation type="submission" date="2015-03" db="EMBL/GenBank/DDBJ databases">
        <title>Luteipulveratus halotolerans sp. nov., a novel actinobacterium (Dermacoccaceae) from Sarawak, Malaysia.</title>
        <authorList>
            <person name="Juboi H."/>
            <person name="Basik A."/>
            <person name="Shamsul S.S."/>
            <person name="Arnold P."/>
            <person name="Schmitt E.K."/>
            <person name="Sanglier J.-J."/>
            <person name="Yeo T."/>
        </authorList>
    </citation>
    <scope>NUCLEOTIDE SEQUENCE [LARGE SCALE GENOMIC DNA]</scope>
    <source>
        <strain evidence="3">C296001</strain>
    </source>
</reference>
<comment type="caution">
    <text evidence="2">The sequence shown here is derived from an EMBL/GenBank/DDBJ whole genome shotgun (WGS) entry which is preliminary data.</text>
</comment>
<dbReference type="SMART" id="SM00347">
    <property type="entry name" value="HTH_MARR"/>
    <property type="match status" value="1"/>
</dbReference>
<dbReference type="AlphaFoldDB" id="A0A0L6CMD9"/>
<dbReference type="EMBL" id="LAIR01000002">
    <property type="protein sequence ID" value="KNX38912.1"/>
    <property type="molecule type" value="Genomic_DNA"/>
</dbReference>
<dbReference type="SUPFAM" id="SSF46785">
    <property type="entry name" value="Winged helix' DNA-binding domain"/>
    <property type="match status" value="1"/>
</dbReference>
<evidence type="ECO:0000313" key="3">
    <source>
        <dbReference type="Proteomes" id="UP000037397"/>
    </source>
</evidence>
<dbReference type="PANTHER" id="PTHR39515">
    <property type="entry name" value="CONSERVED PROTEIN"/>
    <property type="match status" value="1"/>
</dbReference>
<dbReference type="OrthoDB" id="8966183at2"/>
<proteinExistence type="predicted"/>
<dbReference type="RefSeq" id="WP_050671441.1">
    <property type="nucleotide sequence ID" value="NZ_LAIR01000002.1"/>
</dbReference>
<dbReference type="PATRIC" id="fig|1631356.3.peg.4039"/>
<gene>
    <name evidence="2" type="ORF">VV01_20105</name>
</gene>
<dbReference type="InterPro" id="IPR036388">
    <property type="entry name" value="WH-like_DNA-bd_sf"/>
</dbReference>
<evidence type="ECO:0000259" key="1">
    <source>
        <dbReference type="PROSITE" id="PS50995"/>
    </source>
</evidence>
<dbReference type="InterPro" id="IPR036390">
    <property type="entry name" value="WH_DNA-bd_sf"/>
</dbReference>
<keyword evidence="3" id="KW-1185">Reference proteome</keyword>
<dbReference type="Pfam" id="PF01047">
    <property type="entry name" value="MarR"/>
    <property type="match status" value="1"/>
</dbReference>
<protein>
    <submittedName>
        <fullName evidence="2">MarR family transcriptional regulator</fullName>
    </submittedName>
</protein>
<accession>A0A0L6CMD9</accession>
<dbReference type="InterPro" id="IPR052526">
    <property type="entry name" value="HTH-type_Bedaq_tolerance"/>
</dbReference>
<dbReference type="Proteomes" id="UP000037397">
    <property type="component" value="Unassembled WGS sequence"/>
</dbReference>
<name>A0A0L6CMD9_9MICO</name>
<dbReference type="STRING" id="1631356.VV01_20105"/>
<dbReference type="PROSITE" id="PS50995">
    <property type="entry name" value="HTH_MARR_2"/>
    <property type="match status" value="1"/>
</dbReference>
<feature type="domain" description="HTH marR-type" evidence="1">
    <location>
        <begin position="1"/>
        <end position="138"/>
    </location>
</feature>
<organism evidence="2 3">
    <name type="scientific">Luteipulveratus halotolerans</name>
    <dbReference type="NCBI Taxonomy" id="1631356"/>
    <lineage>
        <taxon>Bacteria</taxon>
        <taxon>Bacillati</taxon>
        <taxon>Actinomycetota</taxon>
        <taxon>Actinomycetes</taxon>
        <taxon>Micrococcales</taxon>
        <taxon>Dermacoccaceae</taxon>
        <taxon>Luteipulveratus</taxon>
    </lineage>
</organism>
<dbReference type="PANTHER" id="PTHR39515:SF2">
    <property type="entry name" value="HTH-TYPE TRANSCRIPTIONAL REGULATOR RV0880"/>
    <property type="match status" value="1"/>
</dbReference>
<sequence length="142" mass="15469">MTSSTRRGDELLSAVARVHRWATRHADLDLPSAQGRLLALVAELGPSRIGDLAAADHCSQPTMTTQVQRVEANGWVTREADPADARAWLVQITPEGRAILRAARAERGKAIQPLLDALSDEDKATLERAAQIMHQMVATSRD</sequence>
<evidence type="ECO:0000313" key="2">
    <source>
        <dbReference type="EMBL" id="KNX38912.1"/>
    </source>
</evidence>
<dbReference type="GO" id="GO:0003700">
    <property type="term" value="F:DNA-binding transcription factor activity"/>
    <property type="evidence" value="ECO:0007669"/>
    <property type="project" value="InterPro"/>
</dbReference>
<dbReference type="InterPro" id="IPR000835">
    <property type="entry name" value="HTH_MarR-typ"/>
</dbReference>
<dbReference type="PRINTS" id="PR00598">
    <property type="entry name" value="HTHMARR"/>
</dbReference>
<dbReference type="Gene3D" id="1.10.10.10">
    <property type="entry name" value="Winged helix-like DNA-binding domain superfamily/Winged helix DNA-binding domain"/>
    <property type="match status" value="1"/>
</dbReference>